<evidence type="ECO:0000313" key="2">
    <source>
        <dbReference type="EMBL" id="KAK2192409.1"/>
    </source>
</evidence>
<dbReference type="EMBL" id="JAODUO010000031">
    <property type="protein sequence ID" value="KAK2192409.1"/>
    <property type="molecule type" value="Genomic_DNA"/>
</dbReference>
<gene>
    <name evidence="2" type="ORF">NP493_30g05037</name>
</gene>
<organism evidence="2 3">
    <name type="scientific">Ridgeia piscesae</name>
    <name type="common">Tubeworm</name>
    <dbReference type="NCBI Taxonomy" id="27915"/>
    <lineage>
        <taxon>Eukaryota</taxon>
        <taxon>Metazoa</taxon>
        <taxon>Spiralia</taxon>
        <taxon>Lophotrochozoa</taxon>
        <taxon>Annelida</taxon>
        <taxon>Polychaeta</taxon>
        <taxon>Sedentaria</taxon>
        <taxon>Canalipalpata</taxon>
        <taxon>Sabellida</taxon>
        <taxon>Siboglinidae</taxon>
        <taxon>Ridgeia</taxon>
    </lineage>
</organism>
<evidence type="ECO:0000256" key="1">
    <source>
        <dbReference type="SAM" id="MobiDB-lite"/>
    </source>
</evidence>
<sequence>MHRQYSSRAGNDAHSARSKAHGHNLPHAIGCPAGDLVYIKGGRDNCRARDKCMVTKLINGEGWCQLRKFTTSQFRSKTYDVRISDCYIITLELLDRS</sequence>
<evidence type="ECO:0000313" key="3">
    <source>
        <dbReference type="Proteomes" id="UP001209878"/>
    </source>
</evidence>
<keyword evidence="3" id="KW-1185">Reference proteome</keyword>
<reference evidence="2" key="1">
    <citation type="journal article" date="2023" name="Mol. Biol. Evol.">
        <title>Third-Generation Sequencing Reveals the Adaptive Role of the Epigenome in Three Deep-Sea Polychaetes.</title>
        <authorList>
            <person name="Perez M."/>
            <person name="Aroh O."/>
            <person name="Sun Y."/>
            <person name="Lan Y."/>
            <person name="Juniper S.K."/>
            <person name="Young C.R."/>
            <person name="Angers B."/>
            <person name="Qian P.Y."/>
        </authorList>
    </citation>
    <scope>NUCLEOTIDE SEQUENCE</scope>
    <source>
        <strain evidence="2">R07B-5</strain>
    </source>
</reference>
<proteinExistence type="predicted"/>
<feature type="region of interest" description="Disordered" evidence="1">
    <location>
        <begin position="1"/>
        <end position="25"/>
    </location>
</feature>
<dbReference type="Proteomes" id="UP001209878">
    <property type="component" value="Unassembled WGS sequence"/>
</dbReference>
<name>A0AAD9PD02_RIDPI</name>
<comment type="caution">
    <text evidence="2">The sequence shown here is derived from an EMBL/GenBank/DDBJ whole genome shotgun (WGS) entry which is preliminary data.</text>
</comment>
<accession>A0AAD9PD02</accession>
<protein>
    <submittedName>
        <fullName evidence="2">Uncharacterized protein</fullName>
    </submittedName>
</protein>
<dbReference type="AlphaFoldDB" id="A0AAD9PD02"/>